<evidence type="ECO:0000313" key="2">
    <source>
        <dbReference type="EMBL" id="NYI11076.1"/>
    </source>
</evidence>
<sequence length="140" mass="14506">MSVAVVVYVLTGLAAVVVALTRLRLGRGAGAARVDVGPAWLMAHTVLGSLALLVWLVFLVSPEDTPSGDPLVGVVALGLWWGVAIAGLMILVRWLPSKGRHAVAAAEDTWSSGPGLSLLAHLGMVVGVAVFTWAYWTAAV</sequence>
<feature type="transmembrane region" description="Helical" evidence="1">
    <location>
        <begin position="71"/>
        <end position="95"/>
    </location>
</feature>
<name>A0A7Y9YF47_9ACTN</name>
<feature type="transmembrane region" description="Helical" evidence="1">
    <location>
        <begin position="116"/>
        <end position="136"/>
    </location>
</feature>
<proteinExistence type="predicted"/>
<dbReference type="EMBL" id="JACBZI010000001">
    <property type="protein sequence ID" value="NYI11076.1"/>
    <property type="molecule type" value="Genomic_DNA"/>
</dbReference>
<organism evidence="2 3">
    <name type="scientific">Nocardioides marinus</name>
    <dbReference type="NCBI Taxonomy" id="374514"/>
    <lineage>
        <taxon>Bacteria</taxon>
        <taxon>Bacillati</taxon>
        <taxon>Actinomycetota</taxon>
        <taxon>Actinomycetes</taxon>
        <taxon>Propionibacteriales</taxon>
        <taxon>Nocardioidaceae</taxon>
        <taxon>Nocardioides</taxon>
    </lineage>
</organism>
<feature type="transmembrane region" description="Helical" evidence="1">
    <location>
        <begin position="37"/>
        <end position="59"/>
    </location>
</feature>
<gene>
    <name evidence="2" type="ORF">BKA05_002591</name>
</gene>
<keyword evidence="1" id="KW-1133">Transmembrane helix</keyword>
<accession>A0A7Y9YF47</accession>
<protein>
    <submittedName>
        <fullName evidence="2">Uncharacterized protein</fullName>
    </submittedName>
</protein>
<dbReference type="AlphaFoldDB" id="A0A7Y9YF47"/>
<reference evidence="2 3" key="1">
    <citation type="submission" date="2020-07" db="EMBL/GenBank/DDBJ databases">
        <title>Sequencing the genomes of 1000 actinobacteria strains.</title>
        <authorList>
            <person name="Klenk H.-P."/>
        </authorList>
    </citation>
    <scope>NUCLEOTIDE SEQUENCE [LARGE SCALE GENOMIC DNA]</scope>
    <source>
        <strain evidence="2 3">DSM 18248</strain>
    </source>
</reference>
<comment type="caution">
    <text evidence="2">The sequence shown here is derived from an EMBL/GenBank/DDBJ whole genome shotgun (WGS) entry which is preliminary data.</text>
</comment>
<feature type="transmembrane region" description="Helical" evidence="1">
    <location>
        <begin position="6"/>
        <end position="25"/>
    </location>
</feature>
<evidence type="ECO:0000313" key="3">
    <source>
        <dbReference type="Proteomes" id="UP000537326"/>
    </source>
</evidence>
<keyword evidence="1" id="KW-0472">Membrane</keyword>
<keyword evidence="1" id="KW-0812">Transmembrane</keyword>
<evidence type="ECO:0000256" key="1">
    <source>
        <dbReference type="SAM" id="Phobius"/>
    </source>
</evidence>
<dbReference type="RefSeq" id="WP_179531816.1">
    <property type="nucleotide sequence ID" value="NZ_BAAAPP010000005.1"/>
</dbReference>
<keyword evidence="3" id="KW-1185">Reference proteome</keyword>
<dbReference type="Proteomes" id="UP000537326">
    <property type="component" value="Unassembled WGS sequence"/>
</dbReference>